<dbReference type="PANTHER" id="PTHR48073:SF2">
    <property type="entry name" value="O-SUCCINYLBENZOATE SYNTHASE"/>
    <property type="match status" value="1"/>
</dbReference>
<gene>
    <name evidence="6" type="ORF">Thiowin_02884</name>
</gene>
<evidence type="ECO:0000256" key="4">
    <source>
        <dbReference type="NCBIfam" id="TIGR01927"/>
    </source>
</evidence>
<dbReference type="SFLD" id="SFLDF00009">
    <property type="entry name" value="o-succinylbenzoate_synthase"/>
    <property type="match status" value="1"/>
</dbReference>
<feature type="domain" description="Mandelate racemase/muconate lactonizing enzyme C-terminal" evidence="5">
    <location>
        <begin position="145"/>
        <end position="247"/>
    </location>
</feature>
<dbReference type="GO" id="GO:0016853">
    <property type="term" value="F:isomerase activity"/>
    <property type="evidence" value="ECO:0007669"/>
    <property type="project" value="UniProtKB-KW"/>
</dbReference>
<dbReference type="SUPFAM" id="SSF54826">
    <property type="entry name" value="Enolase N-terminal domain-like"/>
    <property type="match status" value="1"/>
</dbReference>
<evidence type="ECO:0000313" key="6">
    <source>
        <dbReference type="EMBL" id="WPL17842.1"/>
    </source>
</evidence>
<protein>
    <recommendedName>
        <fullName evidence="4">o-succinylbenzoate synthase</fullName>
        <ecNumber evidence="4">4.2.1.113</ecNumber>
    </recommendedName>
</protein>
<dbReference type="NCBIfam" id="TIGR01927">
    <property type="entry name" value="menC_gam_Gplu"/>
    <property type="match status" value="1"/>
</dbReference>
<keyword evidence="1" id="KW-0479">Metal-binding</keyword>
<evidence type="ECO:0000256" key="1">
    <source>
        <dbReference type="ARBA" id="ARBA00022723"/>
    </source>
</evidence>
<sequence>MEQRSAPLRLIPYRLPLRRPWRSAHGELNDRQGWLVTAGRGPHRGHGDCAPLPDAGTETLENAAARLAHWQARAHDQSDQQLLDALRAASPSPTPAADAAVETALLDQRARAAGLPLRALLHPTAAKVVHVPVNAALGTLIACTPRMLQQAARQGFRVVKLKVGTAPLEAELAHLRTLLAAAPHTCQLRLDANGAWDLPDAHRFLAALEHLPPQPNTGIPIIESLEEPLRQPRDEALAQLQAATSIPLALDESLPQHPWPTDASQFPVRRIILKPGVLGGLRPSLDRARLALTAGIQPLVTSLIDSAAGIWAAAELAAAITALSREIPEGADCHNLCQGLATADWLAADLGQPPSLSDGRLRLSARPGSGFLPFGKGDGATDPHVHAHAGDAADLGAGACDDAGANADLGPPA</sequence>
<dbReference type="InterPro" id="IPR036849">
    <property type="entry name" value="Enolase-like_C_sf"/>
</dbReference>
<reference evidence="6 7" key="1">
    <citation type="journal article" date="2023" name="Microorganisms">
        <title>Thiorhodovibrio frisius and Trv. litoralis spp. nov., Two Novel Members from a Clade of Fastidious Purple Sulfur Bacteria That Exhibit Unique Red-Shifted Light-Harvesting Capabilities.</title>
        <authorList>
            <person name="Methner A."/>
            <person name="Kuzyk S.B."/>
            <person name="Petersen J."/>
            <person name="Bauer S."/>
            <person name="Brinkmann H."/>
            <person name="Sichau K."/>
            <person name="Wanner G."/>
            <person name="Wolf J."/>
            <person name="Neumann-Schaal M."/>
            <person name="Henke P."/>
            <person name="Tank M."/>
            <person name="Sproer C."/>
            <person name="Bunk B."/>
            <person name="Overmann J."/>
        </authorList>
    </citation>
    <scope>NUCLEOTIDE SEQUENCE [LARGE SCALE GENOMIC DNA]</scope>
    <source>
        <strain evidence="6 7">DSM 6702</strain>
    </source>
</reference>
<keyword evidence="6" id="KW-0413">Isomerase</keyword>
<dbReference type="EC" id="4.2.1.113" evidence="4"/>
<dbReference type="EMBL" id="CP121472">
    <property type="protein sequence ID" value="WPL17842.1"/>
    <property type="molecule type" value="Genomic_DNA"/>
</dbReference>
<keyword evidence="2" id="KW-0460">Magnesium</keyword>
<dbReference type="SMART" id="SM00922">
    <property type="entry name" value="MR_MLE"/>
    <property type="match status" value="1"/>
</dbReference>
<organism evidence="6 7">
    <name type="scientific">Thiorhodovibrio winogradskyi</name>
    <dbReference type="NCBI Taxonomy" id="77007"/>
    <lineage>
        <taxon>Bacteria</taxon>
        <taxon>Pseudomonadati</taxon>
        <taxon>Pseudomonadota</taxon>
        <taxon>Gammaproteobacteria</taxon>
        <taxon>Chromatiales</taxon>
        <taxon>Chromatiaceae</taxon>
        <taxon>Thiorhodovibrio</taxon>
    </lineage>
</organism>
<dbReference type="Gene3D" id="3.30.390.10">
    <property type="entry name" value="Enolase-like, N-terminal domain"/>
    <property type="match status" value="1"/>
</dbReference>
<dbReference type="Proteomes" id="UP001432180">
    <property type="component" value="Chromosome"/>
</dbReference>
<accession>A0ABZ0SBL2</accession>
<dbReference type="InterPro" id="IPR029065">
    <property type="entry name" value="Enolase_C-like"/>
</dbReference>
<keyword evidence="3" id="KW-0456">Lyase</keyword>
<dbReference type="InterPro" id="IPR013342">
    <property type="entry name" value="Mandelate_racemase_C"/>
</dbReference>
<dbReference type="Pfam" id="PF21508">
    <property type="entry name" value="MenC_N"/>
    <property type="match status" value="1"/>
</dbReference>
<dbReference type="InterPro" id="IPR029017">
    <property type="entry name" value="Enolase-like_N"/>
</dbReference>
<evidence type="ECO:0000313" key="7">
    <source>
        <dbReference type="Proteomes" id="UP001432180"/>
    </source>
</evidence>
<dbReference type="PANTHER" id="PTHR48073">
    <property type="entry name" value="O-SUCCINYLBENZOATE SYNTHASE-RELATED"/>
    <property type="match status" value="1"/>
</dbReference>
<evidence type="ECO:0000256" key="2">
    <source>
        <dbReference type="ARBA" id="ARBA00022842"/>
    </source>
</evidence>
<proteinExistence type="predicted"/>
<dbReference type="RefSeq" id="WP_328983643.1">
    <property type="nucleotide sequence ID" value="NZ_CP121472.1"/>
</dbReference>
<dbReference type="SFLD" id="SFLDG00180">
    <property type="entry name" value="muconate_cycloisomerase"/>
    <property type="match status" value="1"/>
</dbReference>
<dbReference type="SUPFAM" id="SSF51604">
    <property type="entry name" value="Enolase C-terminal domain-like"/>
    <property type="match status" value="1"/>
</dbReference>
<name>A0ABZ0SBL2_9GAMM</name>
<dbReference type="Pfam" id="PF13378">
    <property type="entry name" value="MR_MLE_C"/>
    <property type="match status" value="1"/>
</dbReference>
<evidence type="ECO:0000259" key="5">
    <source>
        <dbReference type="SMART" id="SM00922"/>
    </source>
</evidence>
<keyword evidence="7" id="KW-1185">Reference proteome</keyword>
<dbReference type="InterPro" id="IPR041338">
    <property type="entry name" value="OSBS_N"/>
</dbReference>
<evidence type="ECO:0000256" key="3">
    <source>
        <dbReference type="ARBA" id="ARBA00023239"/>
    </source>
</evidence>
<dbReference type="Gene3D" id="3.20.20.120">
    <property type="entry name" value="Enolase-like C-terminal domain"/>
    <property type="match status" value="1"/>
</dbReference>
<dbReference type="SFLD" id="SFLDS00001">
    <property type="entry name" value="Enolase"/>
    <property type="match status" value="1"/>
</dbReference>